<dbReference type="AlphaFoldDB" id="A0A8K0KZX5"/>
<proteinExistence type="predicted"/>
<comment type="caution">
    <text evidence="1">The sequence shown here is derived from an EMBL/GenBank/DDBJ whole genome shotgun (WGS) entry which is preliminary data.</text>
</comment>
<keyword evidence="2" id="KW-1185">Reference proteome</keyword>
<sequence>MSDIDVALKIHLLSKLTSTPVRSSYVDVTSAPVAISPRAVSCTGISLEHESRLVQHIAFLCSYSDDPTHVMAVAVETHDSPPAAIFVVAANQGRHRQMTDSFQNICGIIGDHARNENRQNNTQRLLQTVIALHQRRILARIRLSWAKSRRASGKMSMLGRLGVAQALLSQTRKASGDTLARARHALEDVRHHCNVLEQQEPQDLLRPVSYPLYLGLLQAIDHLVDDHLEVLDRIPLQPGKWQQSTTDALRRNLRSLARYTKACREILVAARHYQCFQNTSIQMLDGQRQSVRFLDQEAIRSFLGRQEVHKLIERVGSTIPLTPHSFQKTLVSNLQQESRLHAEMQIMMHYDQRVTGPRPFIIASGKQACFLCHTVLTSHPHFRSQGTHGKLYTTWAIPWQGEGATLMHGELRLALSQALELNIERILSTGTKAPAWNPAESAINSIASFTASNISSVAKSYRSQGSVVVASPYADVLSSPSDTKRSEESCYLRLGGLELFFESPTLPTPATEVKVITVDHIRSSTLINLDDADWLGDPKVDGFFSETGIVFRYHGLYYRVRSIS</sequence>
<dbReference type="InterPro" id="IPR027796">
    <property type="entry name" value="OTT_1508_deam-like"/>
</dbReference>
<evidence type="ECO:0000313" key="2">
    <source>
        <dbReference type="Proteomes" id="UP000809789"/>
    </source>
</evidence>
<dbReference type="Proteomes" id="UP000809789">
    <property type="component" value="Unassembled WGS sequence"/>
</dbReference>
<dbReference type="EMBL" id="JAESVG020000008">
    <property type="protein sequence ID" value="KAG8624940.1"/>
    <property type="molecule type" value="Genomic_DNA"/>
</dbReference>
<dbReference type="OrthoDB" id="4851849at2759"/>
<protein>
    <submittedName>
        <fullName evidence="1">Uncharacterized protein</fullName>
    </submittedName>
</protein>
<dbReference type="Pfam" id="PF14441">
    <property type="entry name" value="OTT_1508_deam"/>
    <property type="match status" value="1"/>
</dbReference>
<name>A0A8K0KZX5_9PEZI</name>
<gene>
    <name evidence="1" type="ORF">KVT40_006691</name>
</gene>
<accession>A0A8K0KZX5</accession>
<reference evidence="1" key="1">
    <citation type="submission" date="2021-07" db="EMBL/GenBank/DDBJ databases">
        <title>Elsinoe batatas strain:CRI-CJ2 Genome sequencing and assembly.</title>
        <authorList>
            <person name="Huang L."/>
        </authorList>
    </citation>
    <scope>NUCLEOTIDE SEQUENCE</scope>
    <source>
        <strain evidence="1">CRI-CJ2</strain>
    </source>
</reference>
<organism evidence="1 2">
    <name type="scientific">Elsinoe batatas</name>
    <dbReference type="NCBI Taxonomy" id="2601811"/>
    <lineage>
        <taxon>Eukaryota</taxon>
        <taxon>Fungi</taxon>
        <taxon>Dikarya</taxon>
        <taxon>Ascomycota</taxon>
        <taxon>Pezizomycotina</taxon>
        <taxon>Dothideomycetes</taxon>
        <taxon>Dothideomycetidae</taxon>
        <taxon>Myriangiales</taxon>
        <taxon>Elsinoaceae</taxon>
        <taxon>Elsinoe</taxon>
    </lineage>
</organism>
<evidence type="ECO:0000313" key="1">
    <source>
        <dbReference type="EMBL" id="KAG8624940.1"/>
    </source>
</evidence>